<feature type="region of interest" description="Disordered" evidence="2">
    <location>
        <begin position="140"/>
        <end position="391"/>
    </location>
</feature>
<feature type="compositionally biased region" description="Basic and acidic residues" evidence="2">
    <location>
        <begin position="182"/>
        <end position="203"/>
    </location>
</feature>
<evidence type="ECO:0000256" key="1">
    <source>
        <dbReference type="PROSITE-ProRule" id="PRU00497"/>
    </source>
</evidence>
<dbReference type="EMBL" id="BMAO01018598">
    <property type="protein sequence ID" value="GFR24633.1"/>
    <property type="molecule type" value="Genomic_DNA"/>
</dbReference>
<dbReference type="AlphaFoldDB" id="A0A8X6HK82"/>
<accession>A0A8X6HK82</accession>
<protein>
    <submittedName>
        <fullName evidence="3">Uncharacterized protein</fullName>
    </submittedName>
</protein>
<evidence type="ECO:0000256" key="2">
    <source>
        <dbReference type="SAM" id="MobiDB-lite"/>
    </source>
</evidence>
<keyword evidence="1" id="KW-0193">Cuticle</keyword>
<reference evidence="3" key="1">
    <citation type="submission" date="2020-07" db="EMBL/GenBank/DDBJ databases">
        <title>Multicomponent nature underlies the extraordinary mechanical properties of spider dragline silk.</title>
        <authorList>
            <person name="Kono N."/>
            <person name="Nakamura H."/>
            <person name="Mori M."/>
            <person name="Yoshida Y."/>
            <person name="Ohtoshi R."/>
            <person name="Malay A.D."/>
            <person name="Moran D.A.P."/>
            <person name="Tomita M."/>
            <person name="Numata K."/>
            <person name="Arakawa K."/>
        </authorList>
    </citation>
    <scope>NUCLEOTIDE SEQUENCE</scope>
</reference>
<feature type="compositionally biased region" description="Low complexity" evidence="2">
    <location>
        <begin position="263"/>
        <end position="272"/>
    </location>
</feature>
<evidence type="ECO:0000313" key="3">
    <source>
        <dbReference type="EMBL" id="GFR24633.1"/>
    </source>
</evidence>
<organism evidence="3 4">
    <name type="scientific">Trichonephila clavata</name>
    <name type="common">Joro spider</name>
    <name type="synonym">Nephila clavata</name>
    <dbReference type="NCBI Taxonomy" id="2740835"/>
    <lineage>
        <taxon>Eukaryota</taxon>
        <taxon>Metazoa</taxon>
        <taxon>Ecdysozoa</taxon>
        <taxon>Arthropoda</taxon>
        <taxon>Chelicerata</taxon>
        <taxon>Arachnida</taxon>
        <taxon>Araneae</taxon>
        <taxon>Araneomorphae</taxon>
        <taxon>Entelegynae</taxon>
        <taxon>Araneoidea</taxon>
        <taxon>Nephilidae</taxon>
        <taxon>Trichonephila</taxon>
    </lineage>
</organism>
<name>A0A8X6HK82_TRICU</name>
<dbReference type="InterPro" id="IPR000618">
    <property type="entry name" value="Insect_cuticle"/>
</dbReference>
<sequence length="432" mass="49573">MVVKLPPNEFLYSKSILFLFVAKSVHGFYPIDYYDLSRLSGRAAIDSEEYYSKDETSRHDEPSNEDYAIAESRHYDDYSPPSTDFSSEYDPKEGIHTRTYSSLFQDPLENDALYSSAKEDKLHKREEFFGGMSKKSTITFHSPLKISPPSTDDLTVGATDFNRPRSRRSRLSEYDAYYPKRQYHESPRSEYKLKSEVPSRSSDDYEEYPYTHPRYVKESVGLTEEPTYPTESYKTTPYYEPYPKPLSKPSKKTYPREGYPIKSTSHSTSSTHSGRKSKGVSSRAVGPRPSRPERESSKKFATKMFSETKGRGAFDDDDDEEDFAGKPLVSTTSWKKEKRQPKVFSKENKHFLSSTGYGKPVREQFHEQGTTGPHAYKFGYNTGDPENPMARYEERGADGVVKGSYSYVDPMGKLQVVHYESHPEHGFKTTYA</sequence>
<dbReference type="Proteomes" id="UP000887116">
    <property type="component" value="Unassembled WGS sequence"/>
</dbReference>
<feature type="compositionally biased region" description="Low complexity" evidence="2">
    <location>
        <begin position="223"/>
        <end position="239"/>
    </location>
</feature>
<dbReference type="GO" id="GO:0042302">
    <property type="term" value="F:structural constituent of cuticle"/>
    <property type="evidence" value="ECO:0007669"/>
    <property type="project" value="UniProtKB-UniRule"/>
</dbReference>
<dbReference type="Pfam" id="PF00379">
    <property type="entry name" value="Chitin_bind_4"/>
    <property type="match status" value="1"/>
</dbReference>
<evidence type="ECO:0000313" key="4">
    <source>
        <dbReference type="Proteomes" id="UP000887116"/>
    </source>
</evidence>
<proteinExistence type="predicted"/>
<dbReference type="PROSITE" id="PS51155">
    <property type="entry name" value="CHIT_BIND_RR_2"/>
    <property type="match status" value="1"/>
</dbReference>
<keyword evidence="4" id="KW-1185">Reference proteome</keyword>
<dbReference type="OrthoDB" id="6437769at2759"/>
<gene>
    <name evidence="3" type="primary">NCL1_27292</name>
    <name evidence="3" type="ORF">TNCT_401991</name>
</gene>
<comment type="caution">
    <text evidence="3">The sequence shown here is derived from an EMBL/GenBank/DDBJ whole genome shotgun (WGS) entry which is preliminary data.</text>
</comment>